<dbReference type="InterPro" id="IPR008928">
    <property type="entry name" value="6-hairpin_glycosidase_sf"/>
</dbReference>
<dbReference type="Proteomes" id="UP000015241">
    <property type="component" value="Unassembled WGS sequence"/>
</dbReference>
<dbReference type="InterPro" id="IPR011613">
    <property type="entry name" value="GH15-like"/>
</dbReference>
<evidence type="ECO:0000313" key="4">
    <source>
        <dbReference type="Proteomes" id="UP000015241"/>
    </source>
</evidence>
<dbReference type="HOGENOM" id="CLU_010399_2_0_1"/>
<organism evidence="3 4">
    <name type="scientific">Fomitopsis schrenkii</name>
    <name type="common">Brown rot fungus</name>
    <dbReference type="NCBI Taxonomy" id="2126942"/>
    <lineage>
        <taxon>Eukaryota</taxon>
        <taxon>Fungi</taxon>
        <taxon>Dikarya</taxon>
        <taxon>Basidiomycota</taxon>
        <taxon>Agaricomycotina</taxon>
        <taxon>Agaricomycetes</taxon>
        <taxon>Polyporales</taxon>
        <taxon>Fomitopsis</taxon>
    </lineage>
</organism>
<dbReference type="InterPro" id="IPR045582">
    <property type="entry name" value="Trehalase-like_N"/>
</dbReference>
<dbReference type="Gene3D" id="1.50.10.10">
    <property type="match status" value="1"/>
</dbReference>
<dbReference type="EMBL" id="KE504250">
    <property type="protein sequence ID" value="EPS93946.1"/>
    <property type="molecule type" value="Genomic_DNA"/>
</dbReference>
<dbReference type="GO" id="GO:0005975">
    <property type="term" value="P:carbohydrate metabolic process"/>
    <property type="evidence" value="ECO:0007669"/>
    <property type="project" value="InterPro"/>
</dbReference>
<sequence length="679" mass="75760">MTTVNQPKTSAERGYIPLADHGLYCVPNFDSPSVFARILDDKKGGHFSIAPTVPFTAKQNYIPNSNVLQTKFLHDQGVATVTDFLPRQAKSASETTKPLLTWLIRRVEVIRGTMPLRMECAPAFDYARAAHTTSFPPDTSIPTIHAAGTPHRKALFTSRAAGLALDLRFVAESTLENVAAPGVEFGELDLRPAGHKGVGACADLALREGQVVTFVLRIPPEGAPPAGSAPTPKKADELGVSFEQLVIGASDLRPPDDPFLTKQLIQRLLEATVQYWNTWIKQSTYEGAWKEAVHRSALALKLLIYEPTGAIVASPTFSLPEYIGGTRNWDYRASWIRDSSFTLYALIRLGFTYEANAYMDFILDRLRDKNPDGSLSIMYTIHGEKSFPEEELSHLDGHKGSKPVRIGNGAINHVQLDIYGELMDCIYLSQKYGKPLSYDTWVAVREIVEYVIANYKQPDLSIWEVRNRHRHFTYSKVMMWVAIDRGLRLADKRSLPCPRRTQWLAARDELYEEIMAKAWNADARFFAQSYEDLDILDSSLLIMPLVFFMPPSDPRFLSTLKRILYTPERGGLTSNGLVYRYDVNKADDGVGGDEGTFCLCTLWCVEALARAGEYDKAMLHKAVAMFEDFLQYTNHVGLCTEEISVAGEALGNAVQGFTHVTLISAAYNVSRMLHKVKGA</sequence>
<dbReference type="OrthoDB" id="406733at2759"/>
<proteinExistence type="predicted"/>
<dbReference type="FunCoup" id="S8DK41">
    <property type="interactions" value="1"/>
</dbReference>
<evidence type="ECO:0000259" key="2">
    <source>
        <dbReference type="Pfam" id="PF19291"/>
    </source>
</evidence>
<evidence type="ECO:0000259" key="1">
    <source>
        <dbReference type="Pfam" id="PF00723"/>
    </source>
</evidence>
<dbReference type="InParanoid" id="S8DK41"/>
<dbReference type="GO" id="GO:0004553">
    <property type="term" value="F:hydrolase activity, hydrolyzing O-glycosyl compounds"/>
    <property type="evidence" value="ECO:0007669"/>
    <property type="project" value="TreeGrafter"/>
</dbReference>
<dbReference type="PANTHER" id="PTHR31616">
    <property type="entry name" value="TREHALASE"/>
    <property type="match status" value="1"/>
</dbReference>
<accession>S8DK41</accession>
<dbReference type="PANTHER" id="PTHR31616:SF0">
    <property type="entry name" value="GLUCAN 1,4-ALPHA-GLUCOSIDASE"/>
    <property type="match status" value="1"/>
</dbReference>
<keyword evidence="4" id="KW-1185">Reference proteome</keyword>
<dbReference type="InterPro" id="IPR012341">
    <property type="entry name" value="6hp_glycosidase-like_sf"/>
</dbReference>
<reference evidence="3 4" key="1">
    <citation type="journal article" date="2012" name="Science">
        <title>The Paleozoic origin of enzymatic lignin decomposition reconstructed from 31 fungal genomes.</title>
        <authorList>
            <person name="Floudas D."/>
            <person name="Binder M."/>
            <person name="Riley R."/>
            <person name="Barry K."/>
            <person name="Blanchette R.A."/>
            <person name="Henrissat B."/>
            <person name="Martinez A.T."/>
            <person name="Otillar R."/>
            <person name="Spatafora J.W."/>
            <person name="Yadav J.S."/>
            <person name="Aerts A."/>
            <person name="Benoit I."/>
            <person name="Boyd A."/>
            <person name="Carlson A."/>
            <person name="Copeland A."/>
            <person name="Coutinho P.M."/>
            <person name="de Vries R.P."/>
            <person name="Ferreira P."/>
            <person name="Findley K."/>
            <person name="Foster B."/>
            <person name="Gaskell J."/>
            <person name="Glotzer D."/>
            <person name="Gorecki P."/>
            <person name="Heitman J."/>
            <person name="Hesse C."/>
            <person name="Hori C."/>
            <person name="Igarashi K."/>
            <person name="Jurgens J.A."/>
            <person name="Kallen N."/>
            <person name="Kersten P."/>
            <person name="Kohler A."/>
            <person name="Kuees U."/>
            <person name="Kumar T.K.A."/>
            <person name="Kuo A."/>
            <person name="LaButti K."/>
            <person name="Larrondo L.F."/>
            <person name="Lindquist E."/>
            <person name="Ling A."/>
            <person name="Lombard V."/>
            <person name="Lucas S."/>
            <person name="Lundell T."/>
            <person name="Martin R."/>
            <person name="McLaughlin D.J."/>
            <person name="Morgenstern I."/>
            <person name="Morin E."/>
            <person name="Murat C."/>
            <person name="Nagy L.G."/>
            <person name="Nolan M."/>
            <person name="Ohm R.A."/>
            <person name="Patyshakuliyeva A."/>
            <person name="Rokas A."/>
            <person name="Ruiz-Duenas F.J."/>
            <person name="Sabat G."/>
            <person name="Salamov A."/>
            <person name="Samejima M."/>
            <person name="Schmutz J."/>
            <person name="Slot J.C."/>
            <person name="St John F."/>
            <person name="Stenlid J."/>
            <person name="Sun H."/>
            <person name="Sun S."/>
            <person name="Syed K."/>
            <person name="Tsang A."/>
            <person name="Wiebenga A."/>
            <person name="Young D."/>
            <person name="Pisabarro A."/>
            <person name="Eastwood D.C."/>
            <person name="Martin F."/>
            <person name="Cullen D."/>
            <person name="Grigoriev I.V."/>
            <person name="Hibbett D.S."/>
        </authorList>
    </citation>
    <scope>NUCLEOTIDE SEQUENCE</scope>
    <source>
        <strain evidence="4">FP-58527</strain>
    </source>
</reference>
<feature type="domain" description="GH15-like" evidence="1">
    <location>
        <begin position="290"/>
        <end position="667"/>
    </location>
</feature>
<dbReference type="AlphaFoldDB" id="S8DK41"/>
<dbReference type="eggNOG" id="ENOG502QS7A">
    <property type="taxonomic scope" value="Eukaryota"/>
</dbReference>
<name>S8DK41_FOMSC</name>
<gene>
    <name evidence="3" type="ORF">FOMPIDRAFT_98264</name>
</gene>
<feature type="domain" description="Trehalase-like N-terminal" evidence="2">
    <location>
        <begin position="24"/>
        <end position="130"/>
    </location>
</feature>
<protein>
    <submittedName>
        <fullName evidence="3">Uncharacterized protein</fullName>
    </submittedName>
</protein>
<dbReference type="SUPFAM" id="SSF48208">
    <property type="entry name" value="Six-hairpin glycosidases"/>
    <property type="match status" value="1"/>
</dbReference>
<dbReference type="Pfam" id="PF00723">
    <property type="entry name" value="Glyco_hydro_15"/>
    <property type="match status" value="1"/>
</dbReference>
<dbReference type="Pfam" id="PF19291">
    <property type="entry name" value="TREH_N"/>
    <property type="match status" value="1"/>
</dbReference>
<evidence type="ECO:0000313" key="3">
    <source>
        <dbReference type="EMBL" id="EPS93946.1"/>
    </source>
</evidence>